<accession>U5X1K8</accession>
<evidence type="ECO:0000256" key="1">
    <source>
        <dbReference type="SAM" id="MobiDB-lite"/>
    </source>
</evidence>
<evidence type="ECO:0000313" key="2">
    <source>
        <dbReference type="EMBL" id="AGZ54215.1"/>
    </source>
</evidence>
<name>U5X1K8_MYCKA</name>
<evidence type="ECO:0000313" key="3">
    <source>
        <dbReference type="Proteomes" id="UP000017786"/>
    </source>
</evidence>
<sequence length="192" mass="19396">MSLVIAAPEALAAAGRGWRVRGIGRRQRRARRYRGSAGIQRRCRRGGRSRNVHGGVGGTGGDALLLGNGGIGGAGGAAPAAGFAGPGGTGGQGGVFFGNGGTGGPGGIVLGADGINPQSDWRSTELVVSQADERRRASYLGIKGISGGWRPTPRRSTSTDLHVPAAEDVPSVARAGSNPSRQCTRATEATRM</sequence>
<protein>
    <recommendedName>
        <fullName evidence="4">PE-PGRS family protein</fullName>
    </recommendedName>
</protein>
<dbReference type="GeneID" id="79382800"/>
<gene>
    <name evidence="2" type="ORF">MKAN_12660</name>
</gene>
<dbReference type="RefSeq" id="WP_023368571.1">
    <property type="nucleotide sequence ID" value="NC_022663.1"/>
</dbReference>
<proteinExistence type="predicted"/>
<organism evidence="2 3">
    <name type="scientific">Mycobacterium kansasii ATCC 12478</name>
    <dbReference type="NCBI Taxonomy" id="557599"/>
    <lineage>
        <taxon>Bacteria</taxon>
        <taxon>Bacillati</taxon>
        <taxon>Actinomycetota</taxon>
        <taxon>Actinomycetes</taxon>
        <taxon>Mycobacteriales</taxon>
        <taxon>Mycobacteriaceae</taxon>
        <taxon>Mycobacterium</taxon>
    </lineage>
</organism>
<dbReference type="Proteomes" id="UP000017786">
    <property type="component" value="Chromosome"/>
</dbReference>
<dbReference type="KEGG" id="mkn:MKAN_12660"/>
<dbReference type="EMBL" id="CP006835">
    <property type="protein sequence ID" value="AGZ54215.1"/>
    <property type="molecule type" value="Genomic_DNA"/>
</dbReference>
<feature type="compositionally biased region" description="Polar residues" evidence="1">
    <location>
        <begin position="177"/>
        <end position="192"/>
    </location>
</feature>
<dbReference type="AlphaFoldDB" id="U5X1K8"/>
<feature type="region of interest" description="Disordered" evidence="1">
    <location>
        <begin position="145"/>
        <end position="192"/>
    </location>
</feature>
<dbReference type="HOGENOM" id="CLU_1413799_0_0_11"/>
<evidence type="ECO:0008006" key="4">
    <source>
        <dbReference type="Google" id="ProtNLM"/>
    </source>
</evidence>
<reference evidence="2 3" key="1">
    <citation type="submission" date="2013-10" db="EMBL/GenBank/DDBJ databases">
        <title>Genome sequence of Mycobacterium kansasii.</title>
        <authorList>
            <consortium name="McGill University Mycobacterium genome consortium"/>
            <person name="Veyrier F.J."/>
            <person name="Behr M.A."/>
        </authorList>
    </citation>
    <scope>NUCLEOTIDE SEQUENCE [LARGE SCALE GENOMIC DNA]</scope>
    <source>
        <strain evidence="2 3">ATCC 12478</strain>
    </source>
</reference>